<keyword evidence="2" id="KW-1185">Reference proteome</keyword>
<dbReference type="AlphaFoldDB" id="A0A5B8IUI4"/>
<evidence type="ECO:0000313" key="1">
    <source>
        <dbReference type="EMBL" id="QDY69314.1"/>
    </source>
</evidence>
<dbReference type="EMBL" id="CP042261">
    <property type="protein sequence ID" value="QDY69314.1"/>
    <property type="molecule type" value="Genomic_DNA"/>
</dbReference>
<sequence length="60" mass="7029">MNLIPAKEVMARCGGVSQMTLWRWLNDPETKFPQPRYIKTRRYWKEDDLAAWIEGCAADA</sequence>
<name>A0A5B8IUI4_9RHOB</name>
<dbReference type="Proteomes" id="UP000318483">
    <property type="component" value="Chromosome"/>
</dbReference>
<accession>A0A5B8IUI4</accession>
<dbReference type="KEGG" id="lit:FPZ52_06510"/>
<organism evidence="1 2">
    <name type="scientific">Qingshengfaniella alkalisoli</name>
    <dbReference type="NCBI Taxonomy" id="2599296"/>
    <lineage>
        <taxon>Bacteria</taxon>
        <taxon>Pseudomonadati</taxon>
        <taxon>Pseudomonadota</taxon>
        <taxon>Alphaproteobacteria</taxon>
        <taxon>Rhodobacterales</taxon>
        <taxon>Paracoccaceae</taxon>
        <taxon>Qingshengfaniella</taxon>
    </lineage>
</organism>
<dbReference type="OrthoDB" id="8091188at2"/>
<reference evidence="1 2" key="1">
    <citation type="submission" date="2019-07" db="EMBL/GenBank/DDBJ databases">
        <title>Litoreibacter alkalisoli sp. nov., isolated from saline-alkaline soil.</title>
        <authorList>
            <person name="Wang S."/>
            <person name="Xu L."/>
            <person name="Xing Y.-T."/>
            <person name="Sun J.-Q."/>
        </authorList>
    </citation>
    <scope>NUCLEOTIDE SEQUENCE [LARGE SCALE GENOMIC DNA]</scope>
    <source>
        <strain evidence="1 2">LN3S51</strain>
    </source>
</reference>
<protein>
    <submittedName>
        <fullName evidence="1">AlpA family phage regulatory protein</fullName>
    </submittedName>
</protein>
<gene>
    <name evidence="1" type="ORF">FPZ52_06510</name>
</gene>
<evidence type="ECO:0000313" key="2">
    <source>
        <dbReference type="Proteomes" id="UP000318483"/>
    </source>
</evidence>
<proteinExistence type="predicted"/>